<reference evidence="3" key="1">
    <citation type="submission" date="2019-01" db="EMBL/GenBank/DDBJ databases">
        <title>Colletotrichum abscissum LGMF1257.</title>
        <authorList>
            <person name="Baroncelli R."/>
        </authorList>
    </citation>
    <scope>NUCLEOTIDE SEQUENCE</scope>
    <source>
        <strain evidence="3">Ca142</strain>
    </source>
</reference>
<dbReference type="InterPro" id="IPR018870">
    <property type="entry name" value="Tti2"/>
</dbReference>
<dbReference type="GO" id="GO:0005829">
    <property type="term" value="C:cytosol"/>
    <property type="evidence" value="ECO:0007669"/>
    <property type="project" value="TreeGrafter"/>
</dbReference>
<accession>A0A9P9XIG9</accession>
<dbReference type="Pfam" id="PF10521">
    <property type="entry name" value="Tti2"/>
    <property type="match status" value="1"/>
</dbReference>
<gene>
    <name evidence="3" type="ORF">CABS02_05597</name>
</gene>
<dbReference type="InterPro" id="IPR016024">
    <property type="entry name" value="ARM-type_fold"/>
</dbReference>
<dbReference type="GO" id="GO:0110078">
    <property type="term" value="C:TTT Hsp90 cochaperone complex"/>
    <property type="evidence" value="ECO:0007669"/>
    <property type="project" value="InterPro"/>
</dbReference>
<protein>
    <submittedName>
        <fullName evidence="3">Uncharacterized protein</fullName>
    </submittedName>
</protein>
<dbReference type="Proteomes" id="UP001056436">
    <property type="component" value="Unassembled WGS sequence"/>
</dbReference>
<feature type="region of interest" description="Disordered" evidence="2">
    <location>
        <begin position="19"/>
        <end position="45"/>
    </location>
</feature>
<comment type="caution">
    <text evidence="3">The sequence shown here is derived from an EMBL/GenBank/DDBJ whole genome shotgun (WGS) entry which is preliminary data.</text>
</comment>
<dbReference type="GO" id="GO:0005634">
    <property type="term" value="C:nucleus"/>
    <property type="evidence" value="ECO:0007669"/>
    <property type="project" value="TreeGrafter"/>
</dbReference>
<feature type="compositionally biased region" description="Basic and acidic residues" evidence="2">
    <location>
        <begin position="20"/>
        <end position="29"/>
    </location>
</feature>
<keyword evidence="4" id="KW-1185">Reference proteome</keyword>
<feature type="region of interest" description="Disordered" evidence="2">
    <location>
        <begin position="162"/>
        <end position="186"/>
    </location>
</feature>
<sequence length="502" mass="54226">MLSDVVEALHRATSSSLEFNVDRGPHFPRDQSSASNADRIDEGPQDHESIAQLSSHALGLLSSSSGPLSNTDPALAEQALDILRSLVVRFSPSLDDQDLIAIAAYTDRKRTWTTVNAELYAREILERSLDGVQKQAFITSVVLEGFIRPLFSRNSSSRITSTGRKAHFADDSQDRFTPGASADTDDAKSWKTTQAYAITVFSWAVEQSHDALVEKSWPLFTPVLLALLDDPDTENKARGLAVLGDFLVKCPGKVLVQTGLGDIFEQSVFPTLLSLPTLTPEKESLLLLDPAYSAIIRLAKIQFPGEGDRDKKKGLLTRLLREGVFMGYWQASDYVGIVELLARQTTSIVNELGFLATAHLKELLSMVSAIMTDPFLASHPSSIQAAAQAFGAILVNCWPRIPNGTHAGEVLRSTSVCWLNMLAEQRNGPENAATKEALAEISKLAPILRAIFAAADMPLKPHISALLAAEPRLEDLFGDQGDGAVAVGEGNSGGDLNQVAAV</sequence>
<comment type="similarity">
    <text evidence="1">Belongs to the TTI2 family.</text>
</comment>
<dbReference type="AlphaFoldDB" id="A0A9P9XIG9"/>
<dbReference type="OrthoDB" id="6417021at2759"/>
<evidence type="ECO:0000313" key="4">
    <source>
        <dbReference type="Proteomes" id="UP001056436"/>
    </source>
</evidence>
<dbReference type="SUPFAM" id="SSF48371">
    <property type="entry name" value="ARM repeat"/>
    <property type="match status" value="1"/>
</dbReference>
<proteinExistence type="inferred from homology"/>
<dbReference type="PANTHER" id="PTHR32226:SF2">
    <property type="entry name" value="TELO2-INTERACTING PROTEIN 2"/>
    <property type="match status" value="1"/>
</dbReference>
<name>A0A9P9XIG9_9PEZI</name>
<organism evidence="3 4">
    <name type="scientific">Colletotrichum abscissum</name>
    <dbReference type="NCBI Taxonomy" id="1671311"/>
    <lineage>
        <taxon>Eukaryota</taxon>
        <taxon>Fungi</taxon>
        <taxon>Dikarya</taxon>
        <taxon>Ascomycota</taxon>
        <taxon>Pezizomycotina</taxon>
        <taxon>Sordariomycetes</taxon>
        <taxon>Hypocreomycetidae</taxon>
        <taxon>Glomerellales</taxon>
        <taxon>Glomerellaceae</taxon>
        <taxon>Colletotrichum</taxon>
        <taxon>Colletotrichum acutatum species complex</taxon>
    </lineage>
</organism>
<dbReference type="PANTHER" id="PTHR32226">
    <property type="entry name" value="TELO2-INTERACTING PROTEIN 2"/>
    <property type="match status" value="1"/>
</dbReference>
<evidence type="ECO:0000256" key="2">
    <source>
        <dbReference type="SAM" id="MobiDB-lite"/>
    </source>
</evidence>
<evidence type="ECO:0000313" key="3">
    <source>
        <dbReference type="EMBL" id="KAI3554181.1"/>
    </source>
</evidence>
<dbReference type="EMBL" id="SDAQ01000025">
    <property type="protein sequence ID" value="KAI3554181.1"/>
    <property type="molecule type" value="Genomic_DNA"/>
</dbReference>
<evidence type="ECO:0000256" key="1">
    <source>
        <dbReference type="ARBA" id="ARBA00034736"/>
    </source>
</evidence>